<comment type="caution">
    <text evidence="1">The sequence shown here is derived from an EMBL/GenBank/DDBJ whole genome shotgun (WGS) entry which is preliminary data.</text>
</comment>
<accession>X1E855</accession>
<dbReference type="AlphaFoldDB" id="X1E855"/>
<reference evidence="1" key="1">
    <citation type="journal article" date="2014" name="Front. Microbiol.">
        <title>High frequency of phylogenetically diverse reductive dehalogenase-homologous genes in deep subseafloor sedimentary metagenomes.</title>
        <authorList>
            <person name="Kawai M."/>
            <person name="Futagami T."/>
            <person name="Toyoda A."/>
            <person name="Takaki Y."/>
            <person name="Nishi S."/>
            <person name="Hori S."/>
            <person name="Arai W."/>
            <person name="Tsubouchi T."/>
            <person name="Morono Y."/>
            <person name="Uchiyama I."/>
            <person name="Ito T."/>
            <person name="Fujiyama A."/>
            <person name="Inagaki F."/>
            <person name="Takami H."/>
        </authorList>
    </citation>
    <scope>NUCLEOTIDE SEQUENCE</scope>
    <source>
        <strain evidence="1">Expedition CK06-06</strain>
    </source>
</reference>
<dbReference type="EMBL" id="BART01023239">
    <property type="protein sequence ID" value="GAH04843.1"/>
    <property type="molecule type" value="Genomic_DNA"/>
</dbReference>
<evidence type="ECO:0000313" key="1">
    <source>
        <dbReference type="EMBL" id="GAH04843.1"/>
    </source>
</evidence>
<sequence>IITGYNKTQRVFDEPYFQFANTIQNDLLDSDILLIIGYGFGDYHVNNILATHKGKKIIVDYTDSPFKDKNGYELVPDDGRIRFSEWPWRIRQIKPDDYIISDCFIYFKDIDVKYFWKGIGSDFYMNWEKIISN</sequence>
<proteinExistence type="predicted"/>
<gene>
    <name evidence="1" type="ORF">S01H4_42337</name>
</gene>
<evidence type="ECO:0008006" key="2">
    <source>
        <dbReference type="Google" id="ProtNLM"/>
    </source>
</evidence>
<feature type="non-terminal residue" evidence="1">
    <location>
        <position position="1"/>
    </location>
</feature>
<protein>
    <recommendedName>
        <fullName evidence="2">SIR2-like domain-containing protein</fullName>
    </recommendedName>
</protein>
<organism evidence="1">
    <name type="scientific">marine sediment metagenome</name>
    <dbReference type="NCBI Taxonomy" id="412755"/>
    <lineage>
        <taxon>unclassified sequences</taxon>
        <taxon>metagenomes</taxon>
        <taxon>ecological metagenomes</taxon>
    </lineage>
</organism>
<name>X1E855_9ZZZZ</name>